<dbReference type="NCBIfam" id="TIGR01254">
    <property type="entry name" value="sfuA"/>
    <property type="match status" value="1"/>
</dbReference>
<protein>
    <submittedName>
        <fullName evidence="2">Thiamine ABC transporter substrate binding subunit</fullName>
    </submittedName>
</protein>
<gene>
    <name evidence="2" type="ORF">GCM10009020_12930</name>
</gene>
<evidence type="ECO:0000313" key="2">
    <source>
        <dbReference type="EMBL" id="GAA0668533.1"/>
    </source>
</evidence>
<dbReference type="RefSeq" id="WP_343773106.1">
    <property type="nucleotide sequence ID" value="NZ_BAAADV010000001.1"/>
</dbReference>
<reference evidence="2 3" key="1">
    <citation type="journal article" date="2019" name="Int. J. Syst. Evol. Microbiol.">
        <title>The Global Catalogue of Microorganisms (GCM) 10K type strain sequencing project: providing services to taxonomists for standard genome sequencing and annotation.</title>
        <authorList>
            <consortium name="The Broad Institute Genomics Platform"/>
            <consortium name="The Broad Institute Genome Sequencing Center for Infectious Disease"/>
            <person name="Wu L."/>
            <person name="Ma J."/>
        </authorList>
    </citation>
    <scope>NUCLEOTIDE SEQUENCE [LARGE SCALE GENOMIC DNA]</scope>
    <source>
        <strain evidence="2 3">JCM 16328</strain>
    </source>
</reference>
<keyword evidence="1" id="KW-0732">Signal</keyword>
<proteinExistence type="predicted"/>
<dbReference type="AlphaFoldDB" id="A0AAV3T8P1"/>
<dbReference type="Proteomes" id="UP001500420">
    <property type="component" value="Unassembled WGS sequence"/>
</dbReference>
<dbReference type="Gene3D" id="3.40.190.10">
    <property type="entry name" value="Periplasmic binding protein-like II"/>
    <property type="match status" value="2"/>
</dbReference>
<dbReference type="PANTHER" id="PTHR30006:SF2">
    <property type="entry name" value="ABC TRANSPORTER SUBSTRATE-BINDING PROTEIN"/>
    <property type="match status" value="1"/>
</dbReference>
<comment type="caution">
    <text evidence="2">The sequence shown here is derived from an EMBL/GenBank/DDBJ whole genome shotgun (WGS) entry which is preliminary data.</text>
</comment>
<organism evidence="2 3">
    <name type="scientific">Natronoarchaeum mannanilyticum</name>
    <dbReference type="NCBI Taxonomy" id="926360"/>
    <lineage>
        <taxon>Archaea</taxon>
        <taxon>Methanobacteriati</taxon>
        <taxon>Methanobacteriota</taxon>
        <taxon>Stenosarchaea group</taxon>
        <taxon>Halobacteria</taxon>
        <taxon>Halobacteriales</taxon>
        <taxon>Natronoarchaeaceae</taxon>
    </lineage>
</organism>
<name>A0AAV3T8P1_9EURY</name>
<dbReference type="PANTHER" id="PTHR30006">
    <property type="entry name" value="THIAMINE-BINDING PERIPLASMIC PROTEIN-RELATED"/>
    <property type="match status" value="1"/>
</dbReference>
<dbReference type="GO" id="GO:0015888">
    <property type="term" value="P:thiamine transport"/>
    <property type="evidence" value="ECO:0007669"/>
    <property type="project" value="InterPro"/>
</dbReference>
<evidence type="ECO:0000256" key="1">
    <source>
        <dbReference type="ARBA" id="ARBA00022729"/>
    </source>
</evidence>
<keyword evidence="3" id="KW-1185">Reference proteome</keyword>
<accession>A0AAV3T8P1</accession>
<dbReference type="GO" id="GO:0030975">
    <property type="term" value="F:thiamine binding"/>
    <property type="evidence" value="ECO:0007669"/>
    <property type="project" value="InterPro"/>
</dbReference>
<dbReference type="InterPro" id="IPR005948">
    <property type="entry name" value="ThiB-like"/>
</dbReference>
<evidence type="ECO:0000313" key="3">
    <source>
        <dbReference type="Proteomes" id="UP001500420"/>
    </source>
</evidence>
<sequence length="355" mass="39514">MKRRQYLATVGGAAGIGLSGCIASPGSSGDDGTLTVATYDSFLESQGELDAPGAWIKEQFESEHDDVEIEWTNPDSGLNHYVQRAGEGVEFDADVYLGVNVDDLIRADEQLDDSLFQDLDRGTIGNADSVKSELEFDPEERLLPYDTGYISLVYDEGEVSGPETFDQLLEPAYEGTLLAQNAQQSDPGQAFLLWTIDRYGEDGYLDYWRDLQDNGVRILGSWWDSYSAYSEGERPMVVSYSTDQVYANRDGLDMSRHQLGFLEDQGYANPEGMGIFADSDNSELAHDFFDFVLSPEAQGQIATLNVQFPATTDADLNEEFDQYAHEPPETVFYGYDELRGNLDGWVEDWAREIAG</sequence>
<dbReference type="Pfam" id="PF13343">
    <property type="entry name" value="SBP_bac_6"/>
    <property type="match status" value="1"/>
</dbReference>
<dbReference type="PROSITE" id="PS51257">
    <property type="entry name" value="PROKAR_LIPOPROTEIN"/>
    <property type="match status" value="1"/>
</dbReference>
<dbReference type="EMBL" id="BAAADV010000001">
    <property type="protein sequence ID" value="GAA0668533.1"/>
    <property type="molecule type" value="Genomic_DNA"/>
</dbReference>
<dbReference type="SUPFAM" id="SSF53850">
    <property type="entry name" value="Periplasmic binding protein-like II"/>
    <property type="match status" value="1"/>
</dbReference>